<keyword evidence="1" id="KW-0472">Membrane</keyword>
<accession>A0A645I3A2</accession>
<feature type="transmembrane region" description="Helical" evidence="1">
    <location>
        <begin position="110"/>
        <end position="130"/>
    </location>
</feature>
<gene>
    <name evidence="2" type="ORF">SDC9_190442</name>
</gene>
<protein>
    <submittedName>
        <fullName evidence="2">Uncharacterized protein</fullName>
    </submittedName>
</protein>
<organism evidence="2">
    <name type="scientific">bioreactor metagenome</name>
    <dbReference type="NCBI Taxonomy" id="1076179"/>
    <lineage>
        <taxon>unclassified sequences</taxon>
        <taxon>metagenomes</taxon>
        <taxon>ecological metagenomes</taxon>
    </lineage>
</organism>
<evidence type="ECO:0000313" key="2">
    <source>
        <dbReference type="EMBL" id="MPN42884.1"/>
    </source>
</evidence>
<proteinExistence type="predicted"/>
<keyword evidence="1" id="KW-1133">Transmembrane helix</keyword>
<evidence type="ECO:0000256" key="1">
    <source>
        <dbReference type="SAM" id="Phobius"/>
    </source>
</evidence>
<sequence>MDHPFEHLRQHRAEKGVVMHQHSVPDDDADDRQVLQVVALSRPDLRRIREGTDSRFADHVAVVGQHFHRLADRGAAAAEQFGQFPGGRELDHPVVGAVNPVQDVAPDFHVFRGGCLLFHAVLLYFVFPFLHNVDRQRFVCNHRRLFFGDFKENGGTAGERRRIDVEEQSPGFRFHRKFRLPFSVQVYGERLQLRGVFMVQGH</sequence>
<reference evidence="2" key="1">
    <citation type="submission" date="2019-08" db="EMBL/GenBank/DDBJ databases">
        <authorList>
            <person name="Kucharzyk K."/>
            <person name="Murdoch R.W."/>
            <person name="Higgins S."/>
            <person name="Loffler F."/>
        </authorList>
    </citation>
    <scope>NUCLEOTIDE SEQUENCE</scope>
</reference>
<name>A0A645I3A2_9ZZZZ</name>
<comment type="caution">
    <text evidence="2">The sequence shown here is derived from an EMBL/GenBank/DDBJ whole genome shotgun (WGS) entry which is preliminary data.</text>
</comment>
<dbReference type="AlphaFoldDB" id="A0A645I3A2"/>
<keyword evidence="1" id="KW-0812">Transmembrane</keyword>
<dbReference type="EMBL" id="VSSQ01100912">
    <property type="protein sequence ID" value="MPN42884.1"/>
    <property type="molecule type" value="Genomic_DNA"/>
</dbReference>